<organism evidence="14 15">
    <name type="scientific">Diploptera punctata</name>
    <name type="common">Pacific beetle cockroach</name>
    <dbReference type="NCBI Taxonomy" id="6984"/>
    <lineage>
        <taxon>Eukaryota</taxon>
        <taxon>Metazoa</taxon>
        <taxon>Ecdysozoa</taxon>
        <taxon>Arthropoda</taxon>
        <taxon>Hexapoda</taxon>
        <taxon>Insecta</taxon>
        <taxon>Pterygota</taxon>
        <taxon>Neoptera</taxon>
        <taxon>Polyneoptera</taxon>
        <taxon>Dictyoptera</taxon>
        <taxon>Blattodea</taxon>
        <taxon>Blaberoidea</taxon>
        <taxon>Blaberidae</taxon>
        <taxon>Diplopterinae</taxon>
        <taxon>Diploptera</taxon>
    </lineage>
</organism>
<evidence type="ECO:0000256" key="9">
    <source>
        <dbReference type="ARBA" id="ARBA00023180"/>
    </source>
</evidence>
<dbReference type="GO" id="GO:0001973">
    <property type="term" value="P:G protein-coupled adenosine receptor signaling pathway"/>
    <property type="evidence" value="ECO:0007669"/>
    <property type="project" value="TreeGrafter"/>
</dbReference>
<protein>
    <recommendedName>
        <fullName evidence="13">G-protein coupled receptors family 1 profile domain-containing protein</fullName>
    </recommendedName>
</protein>
<reference evidence="14" key="1">
    <citation type="journal article" date="2023" name="IScience">
        <title>Live-bearing cockroach genome reveals convergent evolutionary mechanisms linked to viviparity in insects and beyond.</title>
        <authorList>
            <person name="Fouks B."/>
            <person name="Harrison M.C."/>
            <person name="Mikhailova A.A."/>
            <person name="Marchal E."/>
            <person name="English S."/>
            <person name="Carruthers M."/>
            <person name="Jennings E.C."/>
            <person name="Chiamaka E.L."/>
            <person name="Frigard R.A."/>
            <person name="Pippel M."/>
            <person name="Attardo G.M."/>
            <person name="Benoit J.B."/>
            <person name="Bornberg-Bauer E."/>
            <person name="Tobe S.S."/>
        </authorList>
    </citation>
    <scope>NUCLEOTIDE SEQUENCE</scope>
    <source>
        <strain evidence="14">Stay&amp;Tobe</strain>
    </source>
</reference>
<evidence type="ECO:0000256" key="2">
    <source>
        <dbReference type="ARBA" id="ARBA00010663"/>
    </source>
</evidence>
<comment type="subcellular location">
    <subcellularLocation>
        <location evidence="1">Cell membrane</location>
        <topology evidence="1">Multi-pass membrane protein</topology>
    </subcellularLocation>
</comment>
<evidence type="ECO:0000256" key="4">
    <source>
        <dbReference type="ARBA" id="ARBA00022692"/>
    </source>
</evidence>
<feature type="transmembrane region" description="Helical" evidence="12">
    <location>
        <begin position="53"/>
        <end position="74"/>
    </location>
</feature>
<evidence type="ECO:0000256" key="3">
    <source>
        <dbReference type="ARBA" id="ARBA00022475"/>
    </source>
</evidence>
<evidence type="ECO:0000256" key="6">
    <source>
        <dbReference type="ARBA" id="ARBA00023040"/>
    </source>
</evidence>
<proteinExistence type="inferred from homology"/>
<keyword evidence="15" id="KW-1185">Reference proteome</keyword>
<feature type="transmembrane region" description="Helical" evidence="12">
    <location>
        <begin position="23"/>
        <end position="41"/>
    </location>
</feature>
<name>A0AAD8EGW5_DIPPU</name>
<dbReference type="PRINTS" id="PR00237">
    <property type="entry name" value="GPCRRHODOPSN"/>
</dbReference>
<evidence type="ECO:0000313" key="14">
    <source>
        <dbReference type="EMBL" id="KAJ9590125.1"/>
    </source>
</evidence>
<evidence type="ECO:0000256" key="10">
    <source>
        <dbReference type="ARBA" id="ARBA00023224"/>
    </source>
</evidence>
<keyword evidence="8 11" id="KW-0675">Receptor</keyword>
<feature type="non-terminal residue" evidence="14">
    <location>
        <position position="1"/>
    </location>
</feature>
<evidence type="ECO:0000256" key="5">
    <source>
        <dbReference type="ARBA" id="ARBA00022989"/>
    </source>
</evidence>
<sequence>VQCVLLALHDTRRDDNPYLSTHVRGRFVTIVAIAAVILFLRARKSSVNVPHTLTLYTMALFAVIGNGLVILVFYRERRLRRRTNYYIVSLAIADLLVGLFGIPFAISASVGLPSNLYGCLFTVSLLVVLCTTSIFCLVAVSVDRYWAILHPMAYSRNVRTKTAIFLSHGTLKRSDHLKSQYLSLRYQPHKVLSTCQTKNIRKVVDSDFRAYFSSGTSLFLVK</sequence>
<gene>
    <name evidence="14" type="ORF">L9F63_016754</name>
</gene>
<dbReference type="AlphaFoldDB" id="A0AAD8EGW5"/>
<evidence type="ECO:0000256" key="1">
    <source>
        <dbReference type="ARBA" id="ARBA00004651"/>
    </source>
</evidence>
<keyword evidence="3" id="KW-1003">Cell membrane</keyword>
<keyword evidence="9" id="KW-0325">Glycoprotein</keyword>
<evidence type="ECO:0000256" key="12">
    <source>
        <dbReference type="SAM" id="Phobius"/>
    </source>
</evidence>
<feature type="transmembrane region" description="Helical" evidence="12">
    <location>
        <begin position="120"/>
        <end position="142"/>
    </location>
</feature>
<evidence type="ECO:0000256" key="8">
    <source>
        <dbReference type="ARBA" id="ARBA00023170"/>
    </source>
</evidence>
<dbReference type="InterPro" id="IPR000276">
    <property type="entry name" value="GPCR_Rhodpsn"/>
</dbReference>
<dbReference type="InterPro" id="IPR017452">
    <property type="entry name" value="GPCR_Rhodpsn_7TM"/>
</dbReference>
<keyword evidence="6 11" id="KW-0297">G-protein coupled receptor</keyword>
<feature type="transmembrane region" description="Helical" evidence="12">
    <location>
        <begin position="86"/>
        <end position="108"/>
    </location>
</feature>
<comment type="similarity">
    <text evidence="2 11">Belongs to the G-protein coupled receptor 1 family.</text>
</comment>
<keyword evidence="7 12" id="KW-0472">Membrane</keyword>
<evidence type="ECO:0000259" key="13">
    <source>
        <dbReference type="PROSITE" id="PS50262"/>
    </source>
</evidence>
<keyword evidence="5 12" id="KW-1133">Transmembrane helix</keyword>
<reference evidence="14" key="2">
    <citation type="submission" date="2023-05" db="EMBL/GenBank/DDBJ databases">
        <authorList>
            <person name="Fouks B."/>
        </authorList>
    </citation>
    <scope>NUCLEOTIDE SEQUENCE</scope>
    <source>
        <strain evidence="14">Stay&amp;Tobe</strain>
        <tissue evidence="14">Testes</tissue>
    </source>
</reference>
<dbReference type="Pfam" id="PF00001">
    <property type="entry name" value="7tm_1"/>
    <property type="match status" value="1"/>
</dbReference>
<dbReference type="Proteomes" id="UP001233999">
    <property type="component" value="Unassembled WGS sequence"/>
</dbReference>
<dbReference type="GO" id="GO:0004930">
    <property type="term" value="F:G protein-coupled receptor activity"/>
    <property type="evidence" value="ECO:0007669"/>
    <property type="project" value="UniProtKB-KW"/>
</dbReference>
<evidence type="ECO:0000256" key="7">
    <source>
        <dbReference type="ARBA" id="ARBA00023136"/>
    </source>
</evidence>
<dbReference type="EMBL" id="JASPKZ010004556">
    <property type="protein sequence ID" value="KAJ9590125.1"/>
    <property type="molecule type" value="Genomic_DNA"/>
</dbReference>
<comment type="caution">
    <text evidence="14">The sequence shown here is derived from an EMBL/GenBank/DDBJ whole genome shotgun (WGS) entry which is preliminary data.</text>
</comment>
<evidence type="ECO:0000313" key="15">
    <source>
        <dbReference type="Proteomes" id="UP001233999"/>
    </source>
</evidence>
<accession>A0AAD8EGW5</accession>
<feature type="domain" description="G-protein coupled receptors family 1 profile" evidence="13">
    <location>
        <begin position="65"/>
        <end position="166"/>
    </location>
</feature>
<evidence type="ECO:0000256" key="11">
    <source>
        <dbReference type="RuleBase" id="RU000688"/>
    </source>
</evidence>
<dbReference type="GO" id="GO:0005886">
    <property type="term" value="C:plasma membrane"/>
    <property type="evidence" value="ECO:0007669"/>
    <property type="project" value="UniProtKB-SubCell"/>
</dbReference>
<keyword evidence="10 11" id="KW-0807">Transducer</keyword>
<feature type="non-terminal residue" evidence="14">
    <location>
        <position position="222"/>
    </location>
</feature>
<dbReference type="PROSITE" id="PS50262">
    <property type="entry name" value="G_PROTEIN_RECEP_F1_2"/>
    <property type="match status" value="1"/>
</dbReference>
<keyword evidence="4 11" id="KW-0812">Transmembrane</keyword>
<dbReference type="PROSITE" id="PS00237">
    <property type="entry name" value="G_PROTEIN_RECEP_F1_1"/>
    <property type="match status" value="1"/>
</dbReference>
<dbReference type="PANTHER" id="PTHR24246">
    <property type="entry name" value="OLFACTORY RECEPTOR AND ADENOSINE RECEPTOR"/>
    <property type="match status" value="1"/>
</dbReference>
<dbReference type="Gene3D" id="1.20.1070.10">
    <property type="entry name" value="Rhodopsin 7-helix transmembrane proteins"/>
    <property type="match status" value="1"/>
</dbReference>
<dbReference type="SUPFAM" id="SSF81321">
    <property type="entry name" value="Family A G protein-coupled receptor-like"/>
    <property type="match status" value="1"/>
</dbReference>
<dbReference type="PANTHER" id="PTHR24246:SF27">
    <property type="entry name" value="ADENOSINE RECEPTOR, ISOFORM A"/>
    <property type="match status" value="1"/>
</dbReference>
<dbReference type="GO" id="GO:0007189">
    <property type="term" value="P:adenylate cyclase-activating G protein-coupled receptor signaling pathway"/>
    <property type="evidence" value="ECO:0007669"/>
    <property type="project" value="TreeGrafter"/>
</dbReference>